<dbReference type="EMBL" id="AEJF01000014">
    <property type="protein sequence ID" value="KLU27810.1"/>
    <property type="molecule type" value="Genomic_DNA"/>
</dbReference>
<comment type="caution">
    <text evidence="1">The sequence shown here is derived from an EMBL/GenBank/DDBJ whole genome shotgun (WGS) entry which is preliminary data.</text>
</comment>
<keyword evidence="2" id="KW-1185">Reference proteome</keyword>
<dbReference type="AlphaFoldDB" id="A0A0J1D551"/>
<accession>A0A0J1D551</accession>
<organism evidence="1 2">
    <name type="scientific">Caballeronia mineralivorans PML1(12)</name>
    <dbReference type="NCBI Taxonomy" id="908627"/>
    <lineage>
        <taxon>Bacteria</taxon>
        <taxon>Pseudomonadati</taxon>
        <taxon>Pseudomonadota</taxon>
        <taxon>Betaproteobacteria</taxon>
        <taxon>Burkholderiales</taxon>
        <taxon>Burkholderiaceae</taxon>
        <taxon>Caballeronia</taxon>
    </lineage>
</organism>
<proteinExistence type="predicted"/>
<gene>
    <name evidence="1" type="ORF">EOS_02435</name>
</gene>
<reference evidence="1 2" key="1">
    <citation type="journal article" date="2015" name="Genome Announc.">
        <title>Draft Genome Sequence of Burkholderia sp. Strain PML1(12), an Ectomycorrhizosphere-Inhabiting Bacterium with Effective Mineral-Weathering Ability.</title>
        <authorList>
            <person name="Uroz S."/>
            <person name="Oger P."/>
        </authorList>
    </citation>
    <scope>NUCLEOTIDE SEQUENCE [LARGE SCALE GENOMIC DNA]</scope>
    <source>
        <strain evidence="2">PML1(12)</strain>
    </source>
</reference>
<name>A0A0J1D551_9BURK</name>
<dbReference type="Proteomes" id="UP000035963">
    <property type="component" value="Unassembled WGS sequence"/>
</dbReference>
<protein>
    <submittedName>
        <fullName evidence="1">Uncharacterized protein</fullName>
    </submittedName>
</protein>
<sequence>MLIAMMVLWGRRLLVRFNLIHGGYLICWEMFINGHLRAQVLDIKILFLLRRYSQVRIVLKR</sequence>
<evidence type="ECO:0000313" key="1">
    <source>
        <dbReference type="EMBL" id="KLU27810.1"/>
    </source>
</evidence>
<evidence type="ECO:0000313" key="2">
    <source>
        <dbReference type="Proteomes" id="UP000035963"/>
    </source>
</evidence>